<name>A0A6A6LYV0_HEVBR</name>
<protein>
    <recommendedName>
        <fullName evidence="1">Retrovirus-related Pol polyprotein from transposon TNT 1-94-like beta-barrel domain-containing protein</fullName>
    </recommendedName>
</protein>
<dbReference type="AlphaFoldDB" id="A0A6A6LYV0"/>
<dbReference type="EMBL" id="JAAGAX010000008">
    <property type="protein sequence ID" value="KAF2306640.1"/>
    <property type="molecule type" value="Genomic_DNA"/>
</dbReference>
<reference evidence="2 3" key="1">
    <citation type="journal article" date="2020" name="Mol. Plant">
        <title>The Chromosome-Based Rubber Tree Genome Provides New Insights into Spurge Genome Evolution and Rubber Biosynthesis.</title>
        <authorList>
            <person name="Liu J."/>
            <person name="Shi C."/>
            <person name="Shi C.C."/>
            <person name="Li W."/>
            <person name="Zhang Q.J."/>
            <person name="Zhang Y."/>
            <person name="Li K."/>
            <person name="Lu H.F."/>
            <person name="Shi C."/>
            <person name="Zhu S.T."/>
            <person name="Xiao Z.Y."/>
            <person name="Nan H."/>
            <person name="Yue Y."/>
            <person name="Zhu X.G."/>
            <person name="Wu Y."/>
            <person name="Hong X.N."/>
            <person name="Fan G.Y."/>
            <person name="Tong Y."/>
            <person name="Zhang D."/>
            <person name="Mao C.L."/>
            <person name="Liu Y.L."/>
            <person name="Hao S.J."/>
            <person name="Liu W.Q."/>
            <person name="Lv M.Q."/>
            <person name="Zhang H.B."/>
            <person name="Liu Y."/>
            <person name="Hu-Tang G.R."/>
            <person name="Wang J.P."/>
            <person name="Wang J.H."/>
            <person name="Sun Y.H."/>
            <person name="Ni S.B."/>
            <person name="Chen W.B."/>
            <person name="Zhang X.C."/>
            <person name="Jiao Y.N."/>
            <person name="Eichler E.E."/>
            <person name="Li G.H."/>
            <person name="Liu X."/>
            <person name="Gao L.Z."/>
        </authorList>
    </citation>
    <scope>NUCLEOTIDE SEQUENCE [LARGE SCALE GENOMIC DNA]</scope>
    <source>
        <strain evidence="3">cv. GT1</strain>
        <tissue evidence="2">Leaf</tissue>
    </source>
</reference>
<keyword evidence="3" id="KW-1185">Reference proteome</keyword>
<dbReference type="InterPro" id="IPR054722">
    <property type="entry name" value="PolX-like_BBD"/>
</dbReference>
<evidence type="ECO:0000313" key="2">
    <source>
        <dbReference type="EMBL" id="KAF2306640.1"/>
    </source>
</evidence>
<gene>
    <name evidence="2" type="ORF">GH714_019997</name>
</gene>
<comment type="caution">
    <text evidence="2">The sequence shown here is derived from an EMBL/GenBank/DDBJ whole genome shotgun (WGS) entry which is preliminary data.</text>
</comment>
<evidence type="ECO:0000313" key="3">
    <source>
        <dbReference type="Proteomes" id="UP000467840"/>
    </source>
</evidence>
<evidence type="ECO:0000259" key="1">
    <source>
        <dbReference type="Pfam" id="PF22936"/>
    </source>
</evidence>
<proteinExistence type="predicted"/>
<dbReference type="Proteomes" id="UP000467840">
    <property type="component" value="Chromosome 9"/>
</dbReference>
<organism evidence="2 3">
    <name type="scientific">Hevea brasiliensis</name>
    <name type="common">Para rubber tree</name>
    <name type="synonym">Siphonia brasiliensis</name>
    <dbReference type="NCBI Taxonomy" id="3981"/>
    <lineage>
        <taxon>Eukaryota</taxon>
        <taxon>Viridiplantae</taxon>
        <taxon>Streptophyta</taxon>
        <taxon>Embryophyta</taxon>
        <taxon>Tracheophyta</taxon>
        <taxon>Spermatophyta</taxon>
        <taxon>Magnoliopsida</taxon>
        <taxon>eudicotyledons</taxon>
        <taxon>Gunneridae</taxon>
        <taxon>Pentapetalae</taxon>
        <taxon>rosids</taxon>
        <taxon>fabids</taxon>
        <taxon>Malpighiales</taxon>
        <taxon>Euphorbiaceae</taxon>
        <taxon>Crotonoideae</taxon>
        <taxon>Micrandreae</taxon>
        <taxon>Hevea</taxon>
    </lineage>
</organism>
<accession>A0A6A6LYV0</accession>
<sequence length="118" mass="12587">MGHAVVATAEPQLSLIPSTYATTVDSDEGKYGQAFYISNACNDDDWIIDSGATDHMTFDDSDFSKRTPPRRTCITNANGVAHPVIGAGVVSISLSLSLSHTLLVPSLSNKLMIFSARI</sequence>
<feature type="domain" description="Retrovirus-related Pol polyprotein from transposon TNT 1-94-like beta-barrel" evidence="1">
    <location>
        <begin position="46"/>
        <end position="113"/>
    </location>
</feature>
<dbReference type="Pfam" id="PF22936">
    <property type="entry name" value="Pol_BBD"/>
    <property type="match status" value="1"/>
</dbReference>